<evidence type="ECO:0000313" key="2">
    <source>
        <dbReference type="Proteomes" id="UP000005435"/>
    </source>
</evidence>
<name>G8LVQ4_ACECE</name>
<accession>G8LVQ4</accession>
<keyword evidence="2" id="KW-1185">Reference proteome</keyword>
<protein>
    <submittedName>
        <fullName evidence="1">Uncharacterized protein</fullName>
    </submittedName>
</protein>
<organism evidence="1 2">
    <name type="scientific">Acetivibrio clariflavus (strain DSM 19732 / NBRC 101661 / EBR45)</name>
    <name type="common">Clostridium clariflavum</name>
    <dbReference type="NCBI Taxonomy" id="720554"/>
    <lineage>
        <taxon>Bacteria</taxon>
        <taxon>Bacillati</taxon>
        <taxon>Bacillota</taxon>
        <taxon>Clostridia</taxon>
        <taxon>Eubacteriales</taxon>
        <taxon>Oscillospiraceae</taxon>
        <taxon>Acetivibrio</taxon>
    </lineage>
</organism>
<dbReference type="HOGENOM" id="CLU_2536636_0_0_9"/>
<reference evidence="1 2" key="2">
    <citation type="journal article" date="2012" name="Stand. Genomic Sci.">
        <title>Complete Genome Sequence of Clostridium clariflavum DSM 19732.</title>
        <authorList>
            <person name="Izquierdo J.A."/>
            <person name="Goodwin L."/>
            <person name="Davenport K.W."/>
            <person name="Teshima H."/>
            <person name="Bruce D."/>
            <person name="Detter C."/>
            <person name="Tapia R."/>
            <person name="Han S."/>
            <person name="Land M."/>
            <person name="Hauser L."/>
            <person name="Jeffries C.D."/>
            <person name="Han J."/>
            <person name="Pitluck S."/>
            <person name="Nolan M."/>
            <person name="Chen A."/>
            <person name="Huntemann M."/>
            <person name="Mavromatis K."/>
            <person name="Mikhailova N."/>
            <person name="Liolios K."/>
            <person name="Woyke T."/>
            <person name="Lynd L.R."/>
        </authorList>
    </citation>
    <scope>NUCLEOTIDE SEQUENCE [LARGE SCALE GENOMIC DNA]</scope>
    <source>
        <strain evidence="2">DSM 19732 / NBRC 101661 / EBR45</strain>
    </source>
</reference>
<reference evidence="2" key="1">
    <citation type="submission" date="2011-12" db="EMBL/GenBank/DDBJ databases">
        <title>Complete sequence of Clostridium clariflavum DSM 19732.</title>
        <authorList>
            <consortium name="US DOE Joint Genome Institute"/>
            <person name="Lucas S."/>
            <person name="Han J."/>
            <person name="Lapidus A."/>
            <person name="Cheng J.-F."/>
            <person name="Goodwin L."/>
            <person name="Pitluck S."/>
            <person name="Peters L."/>
            <person name="Teshima H."/>
            <person name="Detter J.C."/>
            <person name="Han C."/>
            <person name="Tapia R."/>
            <person name="Land M."/>
            <person name="Hauser L."/>
            <person name="Kyrpides N."/>
            <person name="Ivanova N."/>
            <person name="Pagani I."/>
            <person name="Kitzmiller T."/>
            <person name="Lynd L."/>
            <person name="Izquierdo J."/>
            <person name="Woyke T."/>
        </authorList>
    </citation>
    <scope>NUCLEOTIDE SEQUENCE [LARGE SCALE GENOMIC DNA]</scope>
    <source>
        <strain evidence="2">DSM 19732 / NBRC 101661 / EBR45</strain>
    </source>
</reference>
<dbReference type="KEGG" id="ccl:Clocl_3168"/>
<gene>
    <name evidence="1" type="ordered locus">Clocl_3168</name>
</gene>
<evidence type="ECO:0000313" key="1">
    <source>
        <dbReference type="EMBL" id="AEV69690.1"/>
    </source>
</evidence>
<sequence length="83" mass="9817" precursor="true">MFGMENRYYKISLGDLFKALFCKKICPNCGAKLKRVRINNFSHKGKYSIAGNVYYGNIYNVKFHYHCENCCKDFEVDSLWNKK</sequence>
<dbReference type="EMBL" id="CP003065">
    <property type="protein sequence ID" value="AEV69690.1"/>
    <property type="molecule type" value="Genomic_DNA"/>
</dbReference>
<proteinExistence type="predicted"/>
<dbReference type="AlphaFoldDB" id="G8LVQ4"/>
<dbReference type="Proteomes" id="UP000005435">
    <property type="component" value="Chromosome"/>
</dbReference>